<evidence type="ECO:0000259" key="10">
    <source>
        <dbReference type="PROSITE" id="PS50929"/>
    </source>
</evidence>
<dbReference type="EMBL" id="BMUT01000015">
    <property type="protein sequence ID" value="GGY03330.1"/>
    <property type="molecule type" value="Genomic_DNA"/>
</dbReference>
<comment type="subcellular location">
    <subcellularLocation>
        <location evidence="1">Cell membrane</location>
        <topology evidence="1">Multi-pass membrane protein</topology>
    </subcellularLocation>
</comment>
<comment type="caution">
    <text evidence="11">The sequence shown here is derived from an EMBL/GenBank/DDBJ whole genome shotgun (WGS) entry which is preliminary data.</text>
</comment>
<dbReference type="InterPro" id="IPR003593">
    <property type="entry name" value="AAA+_ATPase"/>
</dbReference>
<dbReference type="InterPro" id="IPR027417">
    <property type="entry name" value="P-loop_NTPase"/>
</dbReference>
<evidence type="ECO:0000256" key="7">
    <source>
        <dbReference type="SAM" id="MobiDB-lite"/>
    </source>
</evidence>
<feature type="region of interest" description="Disordered" evidence="7">
    <location>
        <begin position="1"/>
        <end position="21"/>
    </location>
</feature>
<sequence length="629" mass="66255">MTTNTAAPRIPTPAAQPELDLGWDDPHFHRVASASLRQMAGRLPAVLGRAARLGWAADRAAMVQILLAQCLAAVAAAVALAATARVMTGLFGPGTAAEHLHAALPALTLAAAAAAVRACAEATAQYAALRLAPEVTALADESILADTPEVELTAYDRPGFNDALQAAGTGAQATQDLITDAQVLLSAVAQLIAAAAVLTTLNPLLLPLLALAVLPKGAAAVAAARIAHRAAHTSLADNRLRYILRRYSTERHMAAEIRAGTMAPYLRQWYAHLTARIRTRHRAAAPRVLLVTLCGAAGSGIMLALTWLTVGALVLGGAMGLAVAATAVVAVRASTAALTSLVMAGARLFRTSLYLQDWQAFLDLAKELRAVRGPLRLAADGPREIRAHEVSFRHPGAPSGRPALDRVSFTLRSGELVALVGENGSGKTTLSRLLTGLYLPTAGRVTWDGTDLADTDPQDVWSRVGLVPQDYTRWPMAARENITLGQPRGGDDLVRAAARAAGADSVLDGLPDGMDTLLAKSFWGGHDLSGGQWQRFAVARAFYREAAVLVLDEPTSAMDPRAEHTVISRFKELAAGRAAVFVTHNLTNTRIADRIVVLAGGRVVEEGTFEELSVGGGLFAELYKLSQDR</sequence>
<dbReference type="PANTHER" id="PTHR43394:SF1">
    <property type="entry name" value="ATP-BINDING CASSETTE SUB-FAMILY B MEMBER 10, MITOCHONDRIAL"/>
    <property type="match status" value="1"/>
</dbReference>
<proteinExistence type="predicted"/>
<keyword evidence="2 8" id="KW-0812">Transmembrane</keyword>
<dbReference type="Gene3D" id="1.20.1560.10">
    <property type="entry name" value="ABC transporter type 1, transmembrane domain"/>
    <property type="match status" value="1"/>
</dbReference>
<dbReference type="PROSITE" id="PS50893">
    <property type="entry name" value="ABC_TRANSPORTER_2"/>
    <property type="match status" value="1"/>
</dbReference>
<evidence type="ECO:0000256" key="1">
    <source>
        <dbReference type="ARBA" id="ARBA00004651"/>
    </source>
</evidence>
<dbReference type="PANTHER" id="PTHR43394">
    <property type="entry name" value="ATP-DEPENDENT PERMEASE MDL1, MITOCHONDRIAL"/>
    <property type="match status" value="1"/>
</dbReference>
<accession>A0ABQ2Z5M5</accession>
<organism evidence="11 12">
    <name type="scientific">Streptomyces hiroshimensis</name>
    <dbReference type="NCBI Taxonomy" id="66424"/>
    <lineage>
        <taxon>Bacteria</taxon>
        <taxon>Bacillati</taxon>
        <taxon>Actinomycetota</taxon>
        <taxon>Actinomycetes</taxon>
        <taxon>Kitasatosporales</taxon>
        <taxon>Streptomycetaceae</taxon>
        <taxon>Streptomyces</taxon>
    </lineage>
</organism>
<dbReference type="CDD" id="cd03228">
    <property type="entry name" value="ABCC_MRP_Like"/>
    <property type="match status" value="1"/>
</dbReference>
<evidence type="ECO:0000259" key="9">
    <source>
        <dbReference type="PROSITE" id="PS50893"/>
    </source>
</evidence>
<dbReference type="RefSeq" id="WP_190024696.1">
    <property type="nucleotide sequence ID" value="NZ_BMUT01000015.1"/>
</dbReference>
<keyword evidence="4" id="KW-0067">ATP-binding</keyword>
<gene>
    <name evidence="11" type="ORF">GCM10010324_57770</name>
</gene>
<dbReference type="SUPFAM" id="SSF52540">
    <property type="entry name" value="P-loop containing nucleoside triphosphate hydrolases"/>
    <property type="match status" value="1"/>
</dbReference>
<dbReference type="SUPFAM" id="SSF90123">
    <property type="entry name" value="ABC transporter transmembrane region"/>
    <property type="match status" value="1"/>
</dbReference>
<keyword evidence="6 8" id="KW-0472">Membrane</keyword>
<evidence type="ECO:0000313" key="12">
    <source>
        <dbReference type="Proteomes" id="UP000659223"/>
    </source>
</evidence>
<dbReference type="SMART" id="SM00382">
    <property type="entry name" value="AAA"/>
    <property type="match status" value="1"/>
</dbReference>
<evidence type="ECO:0000256" key="6">
    <source>
        <dbReference type="ARBA" id="ARBA00023136"/>
    </source>
</evidence>
<dbReference type="Pfam" id="PF00005">
    <property type="entry name" value="ABC_tran"/>
    <property type="match status" value="1"/>
</dbReference>
<dbReference type="InterPro" id="IPR011527">
    <property type="entry name" value="ABC1_TM_dom"/>
</dbReference>
<dbReference type="InterPro" id="IPR017871">
    <property type="entry name" value="ABC_transporter-like_CS"/>
</dbReference>
<feature type="domain" description="ABC transporter" evidence="9">
    <location>
        <begin position="385"/>
        <end position="625"/>
    </location>
</feature>
<keyword evidence="3" id="KW-0547">Nucleotide-binding</keyword>
<evidence type="ECO:0000313" key="11">
    <source>
        <dbReference type="EMBL" id="GGY03330.1"/>
    </source>
</evidence>
<evidence type="ECO:0000256" key="2">
    <source>
        <dbReference type="ARBA" id="ARBA00022692"/>
    </source>
</evidence>
<evidence type="ECO:0000256" key="8">
    <source>
        <dbReference type="SAM" id="Phobius"/>
    </source>
</evidence>
<feature type="domain" description="ABC transmembrane type-1" evidence="10">
    <location>
        <begin position="65"/>
        <end position="350"/>
    </location>
</feature>
<dbReference type="PROSITE" id="PS50929">
    <property type="entry name" value="ABC_TM1F"/>
    <property type="match status" value="1"/>
</dbReference>
<dbReference type="InterPro" id="IPR036640">
    <property type="entry name" value="ABC1_TM_sf"/>
</dbReference>
<evidence type="ECO:0000256" key="4">
    <source>
        <dbReference type="ARBA" id="ARBA00022840"/>
    </source>
</evidence>
<keyword evidence="5 8" id="KW-1133">Transmembrane helix</keyword>
<dbReference type="InterPro" id="IPR003439">
    <property type="entry name" value="ABC_transporter-like_ATP-bd"/>
</dbReference>
<dbReference type="PROSITE" id="PS00211">
    <property type="entry name" value="ABC_TRANSPORTER_1"/>
    <property type="match status" value="1"/>
</dbReference>
<feature type="transmembrane region" description="Helical" evidence="8">
    <location>
        <begin position="61"/>
        <end position="82"/>
    </location>
</feature>
<evidence type="ECO:0000256" key="5">
    <source>
        <dbReference type="ARBA" id="ARBA00022989"/>
    </source>
</evidence>
<keyword evidence="12" id="KW-1185">Reference proteome</keyword>
<dbReference type="Proteomes" id="UP000659223">
    <property type="component" value="Unassembled WGS sequence"/>
</dbReference>
<evidence type="ECO:0000256" key="3">
    <source>
        <dbReference type="ARBA" id="ARBA00022741"/>
    </source>
</evidence>
<reference evidence="12" key="1">
    <citation type="journal article" date="2019" name="Int. J. Syst. Evol. Microbiol.">
        <title>The Global Catalogue of Microorganisms (GCM) 10K type strain sequencing project: providing services to taxonomists for standard genome sequencing and annotation.</title>
        <authorList>
            <consortium name="The Broad Institute Genomics Platform"/>
            <consortium name="The Broad Institute Genome Sequencing Center for Infectious Disease"/>
            <person name="Wu L."/>
            <person name="Ma J."/>
        </authorList>
    </citation>
    <scope>NUCLEOTIDE SEQUENCE [LARGE SCALE GENOMIC DNA]</scope>
    <source>
        <strain evidence="12">JCM 4586</strain>
    </source>
</reference>
<protein>
    <submittedName>
        <fullName evidence="11">ABC transporter</fullName>
    </submittedName>
</protein>
<feature type="transmembrane region" description="Helical" evidence="8">
    <location>
        <begin position="288"/>
        <end position="315"/>
    </location>
</feature>
<feature type="transmembrane region" description="Helical" evidence="8">
    <location>
        <begin position="321"/>
        <end position="344"/>
    </location>
</feature>
<dbReference type="InterPro" id="IPR039421">
    <property type="entry name" value="Type_1_exporter"/>
</dbReference>
<dbReference type="Gene3D" id="3.40.50.300">
    <property type="entry name" value="P-loop containing nucleotide triphosphate hydrolases"/>
    <property type="match status" value="1"/>
</dbReference>
<name>A0ABQ2Z5M5_9ACTN</name>